<reference evidence="9" key="1">
    <citation type="journal article" date="2014" name="Int. J. Syst. Evol. Microbiol.">
        <title>Complete genome sequence of Corynebacterium casei LMG S-19264T (=DSM 44701T), isolated from a smear-ripened cheese.</title>
        <authorList>
            <consortium name="US DOE Joint Genome Institute (JGI-PGF)"/>
            <person name="Walter F."/>
            <person name="Albersmeier A."/>
            <person name="Kalinowski J."/>
            <person name="Ruckert C."/>
        </authorList>
    </citation>
    <scope>NUCLEOTIDE SEQUENCE</scope>
    <source>
        <strain evidence="9">CGMCC 1.15448</strain>
    </source>
</reference>
<dbReference type="NCBIfam" id="TIGR02150">
    <property type="entry name" value="IPP_isom_1"/>
    <property type="match status" value="1"/>
</dbReference>
<dbReference type="GO" id="GO:0004452">
    <property type="term" value="F:isopentenyl-diphosphate delta-isomerase activity"/>
    <property type="evidence" value="ECO:0007669"/>
    <property type="project" value="UniProtKB-UniRule"/>
</dbReference>
<dbReference type="PROSITE" id="PS51462">
    <property type="entry name" value="NUDIX"/>
    <property type="match status" value="1"/>
</dbReference>
<evidence type="ECO:0000256" key="5">
    <source>
        <dbReference type="ARBA" id="ARBA00023235"/>
    </source>
</evidence>
<dbReference type="GO" id="GO:0009240">
    <property type="term" value="P:isopentenyl diphosphate biosynthetic process"/>
    <property type="evidence" value="ECO:0007669"/>
    <property type="project" value="TreeGrafter"/>
</dbReference>
<dbReference type="SUPFAM" id="SSF55811">
    <property type="entry name" value="Nudix"/>
    <property type="match status" value="1"/>
</dbReference>
<comment type="caution">
    <text evidence="9">The sequence shown here is derived from an EMBL/GenBank/DDBJ whole genome shotgun (WGS) entry which is preliminary data.</text>
</comment>
<feature type="domain" description="Nudix hydrolase" evidence="8">
    <location>
        <begin position="11"/>
        <end position="144"/>
    </location>
</feature>
<evidence type="ECO:0000313" key="9">
    <source>
        <dbReference type="EMBL" id="GGB08272.1"/>
    </source>
</evidence>
<dbReference type="Pfam" id="PF00293">
    <property type="entry name" value="NUDIX"/>
    <property type="match status" value="1"/>
</dbReference>
<comment type="pathway">
    <text evidence="1">Isoprenoid biosynthesis; dimethylallyl diphosphate biosynthesis; dimethylallyl diphosphate from isopentenyl diphosphate: step 1/1.</text>
</comment>
<dbReference type="PANTHER" id="PTHR10885:SF0">
    <property type="entry name" value="ISOPENTENYL-DIPHOSPHATE DELTA-ISOMERASE"/>
    <property type="match status" value="1"/>
</dbReference>
<protein>
    <recommendedName>
        <fullName evidence="3 6">Isopentenyl-diphosphate delta-isomerase</fullName>
        <ecNumber evidence="3 6">5.3.3.2</ecNumber>
    </recommendedName>
</protein>
<keyword evidence="10" id="KW-1185">Reference proteome</keyword>
<dbReference type="GO" id="GO:0050992">
    <property type="term" value="P:dimethylallyl diphosphate biosynthetic process"/>
    <property type="evidence" value="ECO:0007669"/>
    <property type="project" value="UniProtKB-UniPathway"/>
</dbReference>
<keyword evidence="5" id="KW-0413">Isomerase</keyword>
<reference evidence="9" key="2">
    <citation type="submission" date="2020-09" db="EMBL/GenBank/DDBJ databases">
        <authorList>
            <person name="Sun Q."/>
            <person name="Zhou Y."/>
        </authorList>
    </citation>
    <scope>NUCLEOTIDE SEQUENCE</scope>
    <source>
        <strain evidence="9">CGMCC 1.15448</strain>
    </source>
</reference>
<dbReference type="PANTHER" id="PTHR10885">
    <property type="entry name" value="ISOPENTENYL-DIPHOSPHATE DELTA-ISOMERASE"/>
    <property type="match status" value="1"/>
</dbReference>
<proteinExistence type="inferred from homology"/>
<dbReference type="UniPathway" id="UPA00059">
    <property type="reaction ID" value="UER00104"/>
</dbReference>
<dbReference type="InterPro" id="IPR011876">
    <property type="entry name" value="IsopentenylPP_isomerase_typ1"/>
</dbReference>
<dbReference type="AlphaFoldDB" id="A0A8J2UF91"/>
<organism evidence="9 10">
    <name type="scientific">Puia dinghuensis</name>
    <dbReference type="NCBI Taxonomy" id="1792502"/>
    <lineage>
        <taxon>Bacteria</taxon>
        <taxon>Pseudomonadati</taxon>
        <taxon>Bacteroidota</taxon>
        <taxon>Chitinophagia</taxon>
        <taxon>Chitinophagales</taxon>
        <taxon>Chitinophagaceae</taxon>
        <taxon>Puia</taxon>
    </lineage>
</organism>
<evidence type="ECO:0000256" key="7">
    <source>
        <dbReference type="PIRSR" id="PIRSR018427-1"/>
    </source>
</evidence>
<name>A0A8J2UF91_9BACT</name>
<dbReference type="EMBL" id="BMJC01000003">
    <property type="protein sequence ID" value="GGB08272.1"/>
    <property type="molecule type" value="Genomic_DNA"/>
</dbReference>
<keyword evidence="4" id="KW-0414">Isoprene biosynthesis</keyword>
<evidence type="ECO:0000256" key="4">
    <source>
        <dbReference type="ARBA" id="ARBA00023229"/>
    </source>
</evidence>
<gene>
    <name evidence="9" type="primary">idi</name>
    <name evidence="9" type="ORF">GCM10011511_34800</name>
</gene>
<feature type="active site" evidence="7">
    <location>
        <position position="95"/>
    </location>
</feature>
<evidence type="ECO:0000256" key="3">
    <source>
        <dbReference type="ARBA" id="ARBA00012057"/>
    </source>
</evidence>
<dbReference type="InterPro" id="IPR000086">
    <property type="entry name" value="NUDIX_hydrolase_dom"/>
</dbReference>
<dbReference type="GO" id="GO:0005737">
    <property type="term" value="C:cytoplasm"/>
    <property type="evidence" value="ECO:0007669"/>
    <property type="project" value="TreeGrafter"/>
</dbReference>
<accession>A0A8J2UF91</accession>
<sequence length="159" mass="18452">MEKMEAHRKAVLHRAFSVFIFNSKGEMLLQQRAGDKYHSPGLWTNACCSHPRPGEDTLAAACRRLREELGFTTSLEKLFDFTYRSEFDNGLTEFEFDHVFVGYYDDEDIHPNAAEVSDYRYCSLEEIKEGLAVHPDNYTSWFHLAFPLVREKMATTRKG</sequence>
<evidence type="ECO:0000259" key="8">
    <source>
        <dbReference type="PROSITE" id="PS51462"/>
    </source>
</evidence>
<feature type="active site" evidence="7">
    <location>
        <position position="48"/>
    </location>
</feature>
<dbReference type="Gene3D" id="3.90.79.10">
    <property type="entry name" value="Nucleoside Triphosphate Pyrophosphohydrolase"/>
    <property type="match status" value="1"/>
</dbReference>
<evidence type="ECO:0000256" key="6">
    <source>
        <dbReference type="NCBIfam" id="TIGR02150"/>
    </source>
</evidence>
<evidence type="ECO:0000313" key="10">
    <source>
        <dbReference type="Proteomes" id="UP000607559"/>
    </source>
</evidence>
<comment type="similarity">
    <text evidence="2">Belongs to the IPP isomerase type 1 family.</text>
</comment>
<dbReference type="PIRSF" id="PIRSF018427">
    <property type="entry name" value="Isopntndiph_ism"/>
    <property type="match status" value="1"/>
</dbReference>
<evidence type="ECO:0000256" key="1">
    <source>
        <dbReference type="ARBA" id="ARBA00004826"/>
    </source>
</evidence>
<dbReference type="EC" id="5.3.3.2" evidence="3 6"/>
<dbReference type="Proteomes" id="UP000607559">
    <property type="component" value="Unassembled WGS sequence"/>
</dbReference>
<dbReference type="NCBIfam" id="NF002995">
    <property type="entry name" value="PRK03759.1"/>
    <property type="match status" value="1"/>
</dbReference>
<evidence type="ECO:0000256" key="2">
    <source>
        <dbReference type="ARBA" id="ARBA00007579"/>
    </source>
</evidence>
<dbReference type="InterPro" id="IPR015797">
    <property type="entry name" value="NUDIX_hydrolase-like_dom_sf"/>
</dbReference>
<dbReference type="CDD" id="cd02885">
    <property type="entry name" value="NUDIX_IPP_Isomerase"/>
    <property type="match status" value="1"/>
</dbReference>